<proteinExistence type="predicted"/>
<protein>
    <submittedName>
        <fullName evidence="1">Uncharacterized protein</fullName>
    </submittedName>
</protein>
<dbReference type="Proteomes" id="UP000708208">
    <property type="component" value="Unassembled WGS sequence"/>
</dbReference>
<evidence type="ECO:0000313" key="1">
    <source>
        <dbReference type="EMBL" id="CAG7675998.1"/>
    </source>
</evidence>
<evidence type="ECO:0000313" key="2">
    <source>
        <dbReference type="Proteomes" id="UP000708208"/>
    </source>
</evidence>
<feature type="non-terminal residue" evidence="1">
    <location>
        <position position="50"/>
    </location>
</feature>
<comment type="caution">
    <text evidence="1">The sequence shown here is derived from an EMBL/GenBank/DDBJ whole genome shotgun (WGS) entry which is preliminary data.</text>
</comment>
<sequence length="50" mass="5918">RSLSKGRSFNWKGEFKLISIACRPAHHLIFHKFFRRLLFTKSLTSISQLL</sequence>
<dbReference type="EMBL" id="CAJVCH010013661">
    <property type="protein sequence ID" value="CAG7675998.1"/>
    <property type="molecule type" value="Genomic_DNA"/>
</dbReference>
<organism evidence="1 2">
    <name type="scientific">Allacma fusca</name>
    <dbReference type="NCBI Taxonomy" id="39272"/>
    <lineage>
        <taxon>Eukaryota</taxon>
        <taxon>Metazoa</taxon>
        <taxon>Ecdysozoa</taxon>
        <taxon>Arthropoda</taxon>
        <taxon>Hexapoda</taxon>
        <taxon>Collembola</taxon>
        <taxon>Symphypleona</taxon>
        <taxon>Sminthuridae</taxon>
        <taxon>Allacma</taxon>
    </lineage>
</organism>
<dbReference type="AlphaFoldDB" id="A0A8J2NS23"/>
<name>A0A8J2NS23_9HEXA</name>
<reference evidence="1" key="1">
    <citation type="submission" date="2021-06" db="EMBL/GenBank/DDBJ databases">
        <authorList>
            <person name="Hodson N. C."/>
            <person name="Mongue J. A."/>
            <person name="Jaron S. K."/>
        </authorList>
    </citation>
    <scope>NUCLEOTIDE SEQUENCE</scope>
</reference>
<keyword evidence="2" id="KW-1185">Reference proteome</keyword>
<gene>
    <name evidence="1" type="ORF">AFUS01_LOCUS2392</name>
</gene>
<accession>A0A8J2NS23</accession>